<organism evidence="1">
    <name type="scientific">marine sediment metagenome</name>
    <dbReference type="NCBI Taxonomy" id="412755"/>
    <lineage>
        <taxon>unclassified sequences</taxon>
        <taxon>metagenomes</taxon>
        <taxon>ecological metagenomes</taxon>
    </lineage>
</organism>
<proteinExistence type="predicted"/>
<reference evidence="1" key="1">
    <citation type="journal article" date="2014" name="Front. Microbiol.">
        <title>High frequency of phylogenetically diverse reductive dehalogenase-homologous genes in deep subseafloor sedimentary metagenomes.</title>
        <authorList>
            <person name="Kawai M."/>
            <person name="Futagami T."/>
            <person name="Toyoda A."/>
            <person name="Takaki Y."/>
            <person name="Nishi S."/>
            <person name="Hori S."/>
            <person name="Arai W."/>
            <person name="Tsubouchi T."/>
            <person name="Morono Y."/>
            <person name="Uchiyama I."/>
            <person name="Ito T."/>
            <person name="Fujiyama A."/>
            <person name="Inagaki F."/>
            <person name="Takami H."/>
        </authorList>
    </citation>
    <scope>NUCLEOTIDE SEQUENCE</scope>
    <source>
        <strain evidence="1">Expedition CK06-06</strain>
    </source>
</reference>
<comment type="caution">
    <text evidence="1">The sequence shown here is derived from an EMBL/GenBank/DDBJ whole genome shotgun (WGS) entry which is preliminary data.</text>
</comment>
<protein>
    <submittedName>
        <fullName evidence="1">Uncharacterized protein</fullName>
    </submittedName>
</protein>
<evidence type="ECO:0000313" key="1">
    <source>
        <dbReference type="EMBL" id="GAG03281.1"/>
    </source>
</evidence>
<dbReference type="EMBL" id="BARS01025361">
    <property type="protein sequence ID" value="GAG03281.1"/>
    <property type="molecule type" value="Genomic_DNA"/>
</dbReference>
<gene>
    <name evidence="1" type="ORF">S01H1_40096</name>
</gene>
<accession>X0VRV6</accession>
<feature type="non-terminal residue" evidence="1">
    <location>
        <position position="158"/>
    </location>
</feature>
<dbReference type="Gene3D" id="2.60.120.200">
    <property type="match status" value="1"/>
</dbReference>
<dbReference type="InterPro" id="IPR013320">
    <property type="entry name" value="ConA-like_dom_sf"/>
</dbReference>
<dbReference type="SUPFAM" id="SSF49899">
    <property type="entry name" value="Concanavalin A-like lectins/glucanases"/>
    <property type="match status" value="1"/>
</dbReference>
<name>X0VRV6_9ZZZZ</name>
<dbReference type="AlphaFoldDB" id="X0VRV6"/>
<sequence>MTVGFDNMTFNQAMRMYLPFREGVGAITHDWAKETREVDLINAPTWTNLASGLPVMALDGVNQYLECSAANTVDLDYTSEDYSIVGWVNWTDTGNSEIIIARYEVDETPPVTFGTGWETYFYNNAGTFWLTQRHHHWGGAVDRSGAGSSGWTPGTPWL</sequence>